<evidence type="ECO:0000256" key="7">
    <source>
        <dbReference type="ARBA" id="ARBA00022679"/>
    </source>
</evidence>
<dbReference type="GO" id="GO:0006654">
    <property type="term" value="P:phosphatidic acid biosynthetic process"/>
    <property type="evidence" value="ECO:0007669"/>
    <property type="project" value="TreeGrafter"/>
</dbReference>
<dbReference type="EMBL" id="CAQJ01000061">
    <property type="protein sequence ID" value="CCQ91008.1"/>
    <property type="molecule type" value="Genomic_DNA"/>
</dbReference>
<dbReference type="InterPro" id="IPR002123">
    <property type="entry name" value="Plipid/glycerol_acylTrfase"/>
</dbReference>
<keyword evidence="9" id="KW-0444">Lipid biosynthesis</keyword>
<keyword evidence="8 9" id="KW-0012">Acyltransferase</keyword>
<evidence type="ECO:0000256" key="4">
    <source>
        <dbReference type="ARBA" id="ARBA00008655"/>
    </source>
</evidence>
<keyword evidence="10" id="KW-0472">Membrane</keyword>
<feature type="transmembrane region" description="Helical" evidence="10">
    <location>
        <begin position="12"/>
        <end position="31"/>
    </location>
</feature>
<evidence type="ECO:0000256" key="6">
    <source>
        <dbReference type="ARBA" id="ARBA00016139"/>
    </source>
</evidence>
<dbReference type="GO" id="GO:0003841">
    <property type="term" value="F:1-acylglycerol-3-phosphate O-acyltransferase activity"/>
    <property type="evidence" value="ECO:0007669"/>
    <property type="project" value="UniProtKB-UniRule"/>
</dbReference>
<name>M1YKJ5_NITG3</name>
<gene>
    <name evidence="12" type="ORF">NITGR_550010</name>
</gene>
<comment type="caution">
    <text evidence="12">The sequence shown here is derived from an EMBL/GenBank/DDBJ whole genome shotgun (WGS) entry which is preliminary data.</text>
</comment>
<dbReference type="InParanoid" id="M1YKJ5"/>
<dbReference type="CDD" id="cd07989">
    <property type="entry name" value="LPLAT_AGPAT-like"/>
    <property type="match status" value="1"/>
</dbReference>
<dbReference type="STRING" id="1266370.NITGR_550010"/>
<dbReference type="NCBIfam" id="TIGR00530">
    <property type="entry name" value="AGP_acyltrn"/>
    <property type="match status" value="1"/>
</dbReference>
<dbReference type="GO" id="GO:0016020">
    <property type="term" value="C:membrane"/>
    <property type="evidence" value="ECO:0007669"/>
    <property type="project" value="InterPro"/>
</dbReference>
<evidence type="ECO:0000313" key="12">
    <source>
        <dbReference type="EMBL" id="CCQ91008.1"/>
    </source>
</evidence>
<evidence type="ECO:0000259" key="11">
    <source>
        <dbReference type="SMART" id="SM00563"/>
    </source>
</evidence>
<evidence type="ECO:0000313" key="13">
    <source>
        <dbReference type="Proteomes" id="UP000011704"/>
    </source>
</evidence>
<accession>M1YKJ5</accession>
<dbReference type="SMART" id="SM00563">
    <property type="entry name" value="PlsC"/>
    <property type="match status" value="1"/>
</dbReference>
<evidence type="ECO:0000256" key="10">
    <source>
        <dbReference type="SAM" id="Phobius"/>
    </source>
</evidence>
<dbReference type="RefSeq" id="WP_005009279.1">
    <property type="nucleotide sequence ID" value="NZ_HG422173.1"/>
</dbReference>
<keyword evidence="13" id="KW-1185">Reference proteome</keyword>
<dbReference type="SUPFAM" id="SSF69593">
    <property type="entry name" value="Glycerol-3-phosphate (1)-acyltransferase"/>
    <property type="match status" value="1"/>
</dbReference>
<evidence type="ECO:0000256" key="3">
    <source>
        <dbReference type="ARBA" id="ARBA00005189"/>
    </source>
</evidence>
<keyword evidence="9" id="KW-0594">Phospholipid biosynthesis</keyword>
<sequence length="256" mass="28427">MSHAYHTIRFWVVIVLLSLMLGVACIVMGWVDRSGNLSHRVSSLWGRLLCRWNGIDVEVEGLEHLKSDQSQILIANHQGFFDIFSLSGYLPLQLRWVAKASLFKIPFVGWSMQASGYVPVERESRKKAHQAFLASIEKLKEGNSIVIFPEGTRSPDGVIGPFKKGGHLMAVRAKVPMVPVTLIGSGRIIRKGSGIIRPGPIRIIIGKPVEYEEIAAKKEESVLEAIRDTICENYRLHAPETAFQTQAAENPPHPSA</sequence>
<evidence type="ECO:0000256" key="1">
    <source>
        <dbReference type="ARBA" id="ARBA00001141"/>
    </source>
</evidence>
<dbReference type="Pfam" id="PF01553">
    <property type="entry name" value="Acyltransferase"/>
    <property type="match status" value="1"/>
</dbReference>
<dbReference type="FunCoup" id="M1YKJ5">
    <property type="interactions" value="288"/>
</dbReference>
<dbReference type="AlphaFoldDB" id="M1YKJ5"/>
<dbReference type="EC" id="2.3.1.51" evidence="5 9"/>
<keyword evidence="7 9" id="KW-0808">Transferase</keyword>
<comment type="pathway">
    <text evidence="2">Phospholipid metabolism; CDP-diacylglycerol biosynthesis; CDP-diacylglycerol from sn-glycerol 3-phosphate: step 2/3.</text>
</comment>
<keyword evidence="10" id="KW-0812">Transmembrane</keyword>
<dbReference type="PANTHER" id="PTHR10434:SF11">
    <property type="entry name" value="1-ACYL-SN-GLYCEROL-3-PHOSPHATE ACYLTRANSFERASE"/>
    <property type="match status" value="1"/>
</dbReference>
<comment type="catalytic activity">
    <reaction evidence="1 9">
        <text>a 1-acyl-sn-glycero-3-phosphate + an acyl-CoA = a 1,2-diacyl-sn-glycero-3-phosphate + CoA</text>
        <dbReference type="Rhea" id="RHEA:19709"/>
        <dbReference type="ChEBI" id="CHEBI:57287"/>
        <dbReference type="ChEBI" id="CHEBI:57970"/>
        <dbReference type="ChEBI" id="CHEBI:58342"/>
        <dbReference type="ChEBI" id="CHEBI:58608"/>
        <dbReference type="EC" id="2.3.1.51"/>
    </reaction>
</comment>
<evidence type="ECO:0000256" key="2">
    <source>
        <dbReference type="ARBA" id="ARBA00004728"/>
    </source>
</evidence>
<comment type="pathway">
    <text evidence="3">Lipid metabolism.</text>
</comment>
<dbReference type="OrthoDB" id="9803035at2"/>
<dbReference type="PANTHER" id="PTHR10434">
    <property type="entry name" value="1-ACYL-SN-GLYCEROL-3-PHOSPHATE ACYLTRANSFERASE"/>
    <property type="match status" value="1"/>
</dbReference>
<keyword evidence="10" id="KW-1133">Transmembrane helix</keyword>
<keyword evidence="9" id="KW-0443">Lipid metabolism</keyword>
<dbReference type="InterPro" id="IPR004552">
    <property type="entry name" value="AGP_acyltrans"/>
</dbReference>
<evidence type="ECO:0000256" key="5">
    <source>
        <dbReference type="ARBA" id="ARBA00013211"/>
    </source>
</evidence>
<evidence type="ECO:0000256" key="8">
    <source>
        <dbReference type="ARBA" id="ARBA00023315"/>
    </source>
</evidence>
<protein>
    <recommendedName>
        <fullName evidence="6 9">1-acyl-sn-glycerol-3-phosphate acyltransferase</fullName>
        <ecNumber evidence="5 9">2.3.1.51</ecNumber>
    </recommendedName>
</protein>
<comment type="domain">
    <text evidence="9">The HXXXXD motif is essential for acyltransferase activity and may constitute the binding site for the phosphate moiety of the glycerol-3-phosphate.</text>
</comment>
<reference evidence="12 13" key="1">
    <citation type="journal article" date="2013" name="Front. Microbiol.">
        <title>The genome of Nitrospina gracilis illuminates the metabolism and evolution of the major marine nitrite oxidizer.</title>
        <authorList>
            <person name="Luecker S."/>
            <person name="Nowka B."/>
            <person name="Rattei T."/>
            <person name="Spieck E."/>
            <person name="and Daims H."/>
        </authorList>
    </citation>
    <scope>NUCLEOTIDE SEQUENCE [LARGE SCALE GENOMIC DNA]</scope>
    <source>
        <strain evidence="12 13">3/211</strain>
    </source>
</reference>
<keyword evidence="9" id="KW-1208">Phospholipid metabolism</keyword>
<organism evidence="12 13">
    <name type="scientific">Nitrospina gracilis (strain 3/211)</name>
    <dbReference type="NCBI Taxonomy" id="1266370"/>
    <lineage>
        <taxon>Bacteria</taxon>
        <taxon>Pseudomonadati</taxon>
        <taxon>Nitrospinota/Tectimicrobiota group</taxon>
        <taxon>Nitrospinota</taxon>
        <taxon>Nitrospinia</taxon>
        <taxon>Nitrospinales</taxon>
        <taxon>Nitrospinaceae</taxon>
        <taxon>Nitrospina</taxon>
    </lineage>
</organism>
<dbReference type="Proteomes" id="UP000011704">
    <property type="component" value="Unassembled WGS sequence"/>
</dbReference>
<proteinExistence type="inferred from homology"/>
<comment type="similarity">
    <text evidence="4 9">Belongs to the 1-acyl-sn-glycerol-3-phosphate acyltransferase family.</text>
</comment>
<evidence type="ECO:0000256" key="9">
    <source>
        <dbReference type="RuleBase" id="RU361267"/>
    </source>
</evidence>
<dbReference type="HOGENOM" id="CLU_027938_6_3_0"/>
<feature type="domain" description="Phospholipid/glycerol acyltransferase" evidence="11">
    <location>
        <begin position="71"/>
        <end position="185"/>
    </location>
</feature>